<sequence>MDMHLKNLFARFHEQFGSGPGLGPGSGTCLLKVEGISPPFIKSLYRAAAALYRTNPWRRLCPVHLFGVRVGKDSDWSGKKQPFPCIQFIGGDGGDLGFYMFRSANDAKRMTGSRETIRVPNVEVFRVTYELESLMFPSNKKVVKSFALEVSGTDRFPVIDVARCNSSGGLQFRNPSLEELRFVYAFMRAISLVHPLLQQDDDACPKWSRVMKFEPFIETVDAQWPPEMAKGSDLVAVTVSHPPGQGFQEKASSTASSTPTKHTDPPRDENFMDLQLNYYSVGLRQCVMCEREVHGQQSLTCDQCRAVSYCSALCQKQHWKETHNTLCGLYKGMMEREEELEVKIFIFPCSADLPCKWLEALGIHQKGMWRRKCSCFSHCPFGLLPAKDGLWDSWGGLDDDEYPVDSPLTVGFLSPILLSGWLEYYNLRSLPLSSPVSDVLSHPLTLYYILTSLSISTKNRLLNGKEVVLHYLGPEGELDWMPAFAEIGHLLNGTGNIQIVMVGPGVPMNLSGTTSGISNRVRVNLVSGLYQEEAAYLSSPHVIVGLNCRLENYASWVDALHLIKSMGVPAFFTDQSEISCANAKQVLQSAGLNVTQPVTPNPFRSPVRNHGPCNNLPSYSNGFLFGVNT</sequence>
<dbReference type="GO" id="GO:0008270">
    <property type="term" value="F:zinc ion binding"/>
    <property type="evidence" value="ECO:0007669"/>
    <property type="project" value="UniProtKB-KW"/>
</dbReference>
<evidence type="ECO:0000256" key="2">
    <source>
        <dbReference type="ARBA" id="ARBA00022771"/>
    </source>
</evidence>
<keyword evidence="2 4" id="KW-0863">Zinc-finger</keyword>
<feature type="region of interest" description="Disordered" evidence="5">
    <location>
        <begin position="245"/>
        <end position="269"/>
    </location>
</feature>
<dbReference type="Gene3D" id="6.10.140.2220">
    <property type="match status" value="1"/>
</dbReference>
<dbReference type="EMBL" id="JACTNZ010000013">
    <property type="protein sequence ID" value="KAG5516500.1"/>
    <property type="molecule type" value="Genomic_DNA"/>
</dbReference>
<proteinExistence type="predicted"/>
<dbReference type="PANTHER" id="PTHR47570:SF2">
    <property type="entry name" value="MYND-TYPE DOMAIN-CONTAINING PROTEIN"/>
    <property type="match status" value="1"/>
</dbReference>
<feature type="domain" description="MYND-type" evidence="6">
    <location>
        <begin position="286"/>
        <end position="327"/>
    </location>
</feature>
<organism evidence="7 8">
    <name type="scientific">Rhododendron griersonianum</name>
    <dbReference type="NCBI Taxonomy" id="479676"/>
    <lineage>
        <taxon>Eukaryota</taxon>
        <taxon>Viridiplantae</taxon>
        <taxon>Streptophyta</taxon>
        <taxon>Embryophyta</taxon>
        <taxon>Tracheophyta</taxon>
        <taxon>Spermatophyta</taxon>
        <taxon>Magnoliopsida</taxon>
        <taxon>eudicotyledons</taxon>
        <taxon>Gunneridae</taxon>
        <taxon>Pentapetalae</taxon>
        <taxon>asterids</taxon>
        <taxon>Ericales</taxon>
        <taxon>Ericaceae</taxon>
        <taxon>Ericoideae</taxon>
        <taxon>Rhodoreae</taxon>
        <taxon>Rhododendron</taxon>
    </lineage>
</organism>
<dbReference type="Pfam" id="PF01753">
    <property type="entry name" value="zf-MYND"/>
    <property type="match status" value="1"/>
</dbReference>
<dbReference type="InterPro" id="IPR046824">
    <property type="entry name" value="Mss51-like_C"/>
</dbReference>
<dbReference type="PROSITE" id="PS50865">
    <property type="entry name" value="ZF_MYND_2"/>
    <property type="match status" value="1"/>
</dbReference>
<keyword evidence="3" id="KW-0862">Zinc</keyword>
<dbReference type="SUPFAM" id="SSF144232">
    <property type="entry name" value="HIT/MYND zinc finger-like"/>
    <property type="match status" value="1"/>
</dbReference>
<dbReference type="AlphaFoldDB" id="A0AAV6HUL0"/>
<evidence type="ECO:0000256" key="1">
    <source>
        <dbReference type="ARBA" id="ARBA00022723"/>
    </source>
</evidence>
<dbReference type="InterPro" id="IPR002893">
    <property type="entry name" value="Znf_MYND"/>
</dbReference>
<evidence type="ECO:0000313" key="7">
    <source>
        <dbReference type="EMBL" id="KAG5516500.1"/>
    </source>
</evidence>
<protein>
    <recommendedName>
        <fullName evidence="6">MYND-type domain-containing protein</fullName>
    </recommendedName>
</protein>
<dbReference type="Pfam" id="PF20179">
    <property type="entry name" value="MSS51_C"/>
    <property type="match status" value="1"/>
</dbReference>
<dbReference type="PANTHER" id="PTHR47570">
    <property type="entry name" value="ZINC ION BINDING PROTEIN"/>
    <property type="match status" value="1"/>
</dbReference>
<evidence type="ECO:0000256" key="4">
    <source>
        <dbReference type="PROSITE-ProRule" id="PRU00134"/>
    </source>
</evidence>
<reference evidence="7 8" key="1">
    <citation type="submission" date="2020-08" db="EMBL/GenBank/DDBJ databases">
        <title>Plant Genome Project.</title>
        <authorList>
            <person name="Zhang R.-G."/>
        </authorList>
    </citation>
    <scope>NUCLEOTIDE SEQUENCE [LARGE SCALE GENOMIC DNA]</scope>
    <source>
        <strain evidence="7">WSP0</strain>
        <tissue evidence="7">Leaf</tissue>
    </source>
</reference>
<name>A0AAV6HUL0_9ERIC</name>
<evidence type="ECO:0000256" key="3">
    <source>
        <dbReference type="ARBA" id="ARBA00022833"/>
    </source>
</evidence>
<gene>
    <name evidence="7" type="ORF">RHGRI_037267</name>
</gene>
<dbReference type="Proteomes" id="UP000823749">
    <property type="component" value="Chromosome 13"/>
</dbReference>
<evidence type="ECO:0000259" key="6">
    <source>
        <dbReference type="PROSITE" id="PS50865"/>
    </source>
</evidence>
<evidence type="ECO:0000256" key="5">
    <source>
        <dbReference type="SAM" id="MobiDB-lite"/>
    </source>
</evidence>
<dbReference type="PROSITE" id="PS01360">
    <property type="entry name" value="ZF_MYND_1"/>
    <property type="match status" value="1"/>
</dbReference>
<keyword evidence="8" id="KW-1185">Reference proteome</keyword>
<accession>A0AAV6HUL0</accession>
<keyword evidence="1" id="KW-0479">Metal-binding</keyword>
<evidence type="ECO:0000313" key="8">
    <source>
        <dbReference type="Proteomes" id="UP000823749"/>
    </source>
</evidence>
<comment type="caution">
    <text evidence="7">The sequence shown here is derived from an EMBL/GenBank/DDBJ whole genome shotgun (WGS) entry which is preliminary data.</text>
</comment>